<gene>
    <name evidence="3" type="ORF">LPMP_131130</name>
</gene>
<organism evidence="3 4">
    <name type="scientific">Leishmania panamensis</name>
    <dbReference type="NCBI Taxonomy" id="5679"/>
    <lineage>
        <taxon>Eukaryota</taxon>
        <taxon>Discoba</taxon>
        <taxon>Euglenozoa</taxon>
        <taxon>Kinetoplastea</taxon>
        <taxon>Metakinetoplastina</taxon>
        <taxon>Trypanosomatida</taxon>
        <taxon>Trypanosomatidae</taxon>
        <taxon>Leishmaniinae</taxon>
        <taxon>Leishmania</taxon>
        <taxon>Leishmania guyanensis species complex</taxon>
    </lineage>
</organism>
<keyword evidence="2" id="KW-0812">Transmembrane</keyword>
<sequence length="201" mass="22569">MAPMRQQQQQQQQSLLHFDEVDSSTLKRFLTESLGGGEGVPAVSHAVARSVIDQIVQRALQQLISFGIPIAATSAIRDLQYDLGGSRQPVNENWSKAYKWAVVLIVISSVICFAVVALVLGCILLERHREAQEKANGTRCSDSDDDSTHSLRGHFTRSFSMHDSHSEVEDYSSFSDSYDDEGEEDEWHSRNDWRGEHHGRP</sequence>
<reference evidence="3 4" key="1">
    <citation type="journal article" date="2015" name="Sci. Rep.">
        <title>The genome of Leishmania panamensis: insights into genomics of the L. (Viannia) subgenus.</title>
        <authorList>
            <person name="Llanes A."/>
            <person name="Restrepo C.M."/>
            <person name="Vecchio G.D."/>
            <person name="Anguizola F.J."/>
            <person name="Lleonart R."/>
        </authorList>
    </citation>
    <scope>NUCLEOTIDE SEQUENCE [LARGE SCALE GENOMIC DNA]</scope>
    <source>
        <strain evidence="3 4">MHOM/PA/94/PSC-1</strain>
    </source>
</reference>
<dbReference type="GeneID" id="22573223"/>
<proteinExistence type="predicted"/>
<dbReference type="eggNOG" id="ENOG502SP9I">
    <property type="taxonomic scope" value="Eukaryota"/>
</dbReference>
<evidence type="ECO:0000256" key="1">
    <source>
        <dbReference type="SAM" id="MobiDB-lite"/>
    </source>
</evidence>
<dbReference type="VEuPathDB" id="TriTrypDB:LPMP_131130"/>
<dbReference type="KEGG" id="lpan:LPMP_131130"/>
<dbReference type="AlphaFoldDB" id="A0A088S4V9"/>
<name>A0A088S4V9_LEIPA</name>
<feature type="compositionally biased region" description="Basic and acidic residues" evidence="1">
    <location>
        <begin position="187"/>
        <end position="201"/>
    </location>
</feature>
<dbReference type="Proteomes" id="UP000063063">
    <property type="component" value="Chromosome 13"/>
</dbReference>
<dbReference type="EMBL" id="CP009382">
    <property type="protein sequence ID" value="AIN96541.1"/>
    <property type="molecule type" value="Genomic_DNA"/>
</dbReference>
<protein>
    <recommendedName>
        <fullName evidence="5">Transmembrane protein</fullName>
    </recommendedName>
</protein>
<dbReference type="RefSeq" id="XP_010697194.1">
    <property type="nucleotide sequence ID" value="XM_010698892.1"/>
</dbReference>
<feature type="region of interest" description="Disordered" evidence="1">
    <location>
        <begin position="162"/>
        <end position="201"/>
    </location>
</feature>
<dbReference type="OrthoDB" id="267656at2759"/>
<feature type="transmembrane region" description="Helical" evidence="2">
    <location>
        <begin position="97"/>
        <end position="125"/>
    </location>
</feature>
<evidence type="ECO:0000256" key="2">
    <source>
        <dbReference type="SAM" id="Phobius"/>
    </source>
</evidence>
<evidence type="ECO:0008006" key="5">
    <source>
        <dbReference type="Google" id="ProtNLM"/>
    </source>
</evidence>
<feature type="compositionally biased region" description="Acidic residues" evidence="1">
    <location>
        <begin position="177"/>
        <end position="186"/>
    </location>
</feature>
<evidence type="ECO:0000313" key="3">
    <source>
        <dbReference type="EMBL" id="AIN96541.1"/>
    </source>
</evidence>
<keyword evidence="2" id="KW-0472">Membrane</keyword>
<accession>A0A088S4V9</accession>
<dbReference type="VEuPathDB" id="TriTrypDB:LPAL13_130016000"/>
<evidence type="ECO:0000313" key="4">
    <source>
        <dbReference type="Proteomes" id="UP000063063"/>
    </source>
</evidence>
<keyword evidence="4" id="KW-1185">Reference proteome</keyword>
<keyword evidence="2" id="KW-1133">Transmembrane helix</keyword>